<dbReference type="EMBL" id="CACRXK020005422">
    <property type="protein sequence ID" value="CAB4006142.1"/>
    <property type="molecule type" value="Genomic_DNA"/>
</dbReference>
<evidence type="ECO:0000313" key="1">
    <source>
        <dbReference type="EMBL" id="CAB4006142.1"/>
    </source>
</evidence>
<proteinExistence type="predicted"/>
<keyword evidence="2" id="KW-1185">Reference proteome</keyword>
<name>A0A6S7IK10_PARCT</name>
<comment type="caution">
    <text evidence="1">The sequence shown here is derived from an EMBL/GenBank/DDBJ whole genome shotgun (WGS) entry which is preliminary data.</text>
</comment>
<evidence type="ECO:0000313" key="2">
    <source>
        <dbReference type="Proteomes" id="UP001152795"/>
    </source>
</evidence>
<dbReference type="Proteomes" id="UP001152795">
    <property type="component" value="Unassembled WGS sequence"/>
</dbReference>
<dbReference type="AlphaFoldDB" id="A0A6S7IK10"/>
<gene>
    <name evidence="1" type="ORF">PACLA_8A042064</name>
</gene>
<organism evidence="1 2">
    <name type="scientific">Paramuricea clavata</name>
    <name type="common">Red gorgonian</name>
    <name type="synonym">Violescent sea-whip</name>
    <dbReference type="NCBI Taxonomy" id="317549"/>
    <lineage>
        <taxon>Eukaryota</taxon>
        <taxon>Metazoa</taxon>
        <taxon>Cnidaria</taxon>
        <taxon>Anthozoa</taxon>
        <taxon>Octocorallia</taxon>
        <taxon>Malacalcyonacea</taxon>
        <taxon>Plexauridae</taxon>
        <taxon>Paramuricea</taxon>
    </lineage>
</organism>
<sequence length="49" mass="5765">MPSTNKCSIRINDNLVYAFLSWHFKNILKAEVSDHHGKTRIKLLELLLR</sequence>
<reference evidence="1" key="1">
    <citation type="submission" date="2020-04" db="EMBL/GenBank/DDBJ databases">
        <authorList>
            <person name="Alioto T."/>
            <person name="Alioto T."/>
            <person name="Gomez Garrido J."/>
        </authorList>
    </citation>
    <scope>NUCLEOTIDE SEQUENCE</scope>
    <source>
        <strain evidence="1">A484AB</strain>
    </source>
</reference>
<accession>A0A6S7IK10</accession>
<protein>
    <submittedName>
        <fullName evidence="1">Uncharacterized protein</fullName>
    </submittedName>
</protein>